<organism evidence="9 10">
    <name type="scientific">Fannyhessea vaginae DSM 15829</name>
    <dbReference type="NCBI Taxonomy" id="525256"/>
    <lineage>
        <taxon>Bacteria</taxon>
        <taxon>Bacillati</taxon>
        <taxon>Actinomycetota</taxon>
        <taxon>Coriobacteriia</taxon>
        <taxon>Coriobacteriales</taxon>
        <taxon>Atopobiaceae</taxon>
        <taxon>Fannyhessea</taxon>
    </lineage>
</organism>
<keyword evidence="3" id="KW-0548">Nucleotidyltransferase</keyword>
<keyword evidence="5" id="KW-0239">DNA-directed DNA polymerase</keyword>
<evidence type="ECO:0000256" key="1">
    <source>
        <dbReference type="ARBA" id="ARBA00012417"/>
    </source>
</evidence>
<dbReference type="PANTHER" id="PTHR34388:SF1">
    <property type="entry name" value="DNA POLYMERASE III SUBUNIT DELTA"/>
    <property type="match status" value="1"/>
</dbReference>
<evidence type="ECO:0000313" key="10">
    <source>
        <dbReference type="Proteomes" id="UP000005947"/>
    </source>
</evidence>
<evidence type="ECO:0000256" key="2">
    <source>
        <dbReference type="ARBA" id="ARBA00022679"/>
    </source>
</evidence>
<dbReference type="Pfam" id="PF21694">
    <property type="entry name" value="DNA_pol3_delta_C"/>
    <property type="match status" value="1"/>
</dbReference>
<evidence type="ECO:0000256" key="3">
    <source>
        <dbReference type="ARBA" id="ARBA00022695"/>
    </source>
</evidence>
<dbReference type="Proteomes" id="UP000005947">
    <property type="component" value="Unassembled WGS sequence"/>
</dbReference>
<keyword evidence="10" id="KW-1185">Reference proteome</keyword>
<evidence type="ECO:0000259" key="8">
    <source>
        <dbReference type="Pfam" id="PF21694"/>
    </source>
</evidence>
<comment type="similarity">
    <text evidence="6">Belongs to the DNA polymerase HolA subunit family.</text>
</comment>
<dbReference type="InterPro" id="IPR027417">
    <property type="entry name" value="P-loop_NTPase"/>
</dbReference>
<sequence length="336" mass="37483">MAQENAPKLPVYVALGTDTAKMAEIVRRLKLYVQPQMSFFNCNEWHAADIKDSQTLLSVFLQMPVCDTRRLAIIYEAEALPKDVIADIIDYLKHPNPSCIVCLCMQRLAKNSKLYKAISAVDPKAIINCEPQTASQAHRTLSVLEKKLNVSVDFDAADELINRVGTSLSVLEKQLEILKHSVSVSSTDHAHAVQPLRITKDLVCSHVIRTNAQQPWELIDALAARECARALTLLEAQAQTSPLYLLALISKRLRELICAKNLAARGQLALMSEKVNVKSWQVNKLRAAADNFEAAELDELLCESADLNMRFKLSRATFTDLVLFAQKICSPRQGEM</sequence>
<dbReference type="Gene3D" id="3.40.50.300">
    <property type="entry name" value="P-loop containing nucleotide triphosphate hydrolases"/>
    <property type="match status" value="1"/>
</dbReference>
<accession>F1T4V1</accession>
<dbReference type="GO" id="GO:0003887">
    <property type="term" value="F:DNA-directed DNA polymerase activity"/>
    <property type="evidence" value="ECO:0007669"/>
    <property type="project" value="UniProtKB-KW"/>
</dbReference>
<reference evidence="9 10" key="1">
    <citation type="submission" date="2011-02" db="EMBL/GenBank/DDBJ databases">
        <authorList>
            <person name="Muzny D."/>
            <person name="Qin X."/>
            <person name="Buhay C."/>
            <person name="Dugan-Rocha S."/>
            <person name="Ding Y."/>
            <person name="Chen G."/>
            <person name="Hawes A."/>
            <person name="Holder M."/>
            <person name="Jhangiani S."/>
            <person name="Johnson A."/>
            <person name="Khan Z."/>
            <person name="Li Z."/>
            <person name="Liu W."/>
            <person name="Liu X."/>
            <person name="Perez L."/>
            <person name="Shen H."/>
            <person name="Wang Q."/>
            <person name="Watt J."/>
            <person name="Xi L."/>
            <person name="Xin Y."/>
            <person name="Zhou J."/>
            <person name="Deng J."/>
            <person name="Jiang H."/>
            <person name="Liu Y."/>
            <person name="Qu J."/>
            <person name="Song X.-Z."/>
            <person name="Zhang L."/>
            <person name="Villasana D."/>
            <person name="Johnson A."/>
            <person name="Liu J."/>
            <person name="Liyanage D."/>
            <person name="Lorensuhewa L."/>
            <person name="Robinson T."/>
            <person name="Song A."/>
            <person name="Song B.-B."/>
            <person name="Dinh H."/>
            <person name="Thornton R."/>
            <person name="Coyle M."/>
            <person name="Francisco L."/>
            <person name="Jackson L."/>
            <person name="Javaid M."/>
            <person name="Korchina V."/>
            <person name="Kovar C."/>
            <person name="Mata R."/>
            <person name="Mathew T."/>
            <person name="Ngo R."/>
            <person name="Nguyen L."/>
            <person name="Nguyen N."/>
            <person name="Okwuonu G."/>
            <person name="Ongeri F."/>
            <person name="Pham C."/>
            <person name="Simmons D."/>
            <person name="Wilczek-Boney K."/>
            <person name="Hale W."/>
            <person name="Jakkamsetti A."/>
            <person name="Pham P."/>
            <person name="Ruth R."/>
            <person name="San Lucas F."/>
            <person name="Warren J."/>
            <person name="Zhang J."/>
            <person name="Zhao Z."/>
            <person name="Zhou C."/>
            <person name="Zhu D."/>
            <person name="Lee S."/>
            <person name="Bess C."/>
            <person name="Blankenburg K."/>
            <person name="Forbes L."/>
            <person name="Fu Q."/>
            <person name="Gubbala S."/>
            <person name="Hirani K."/>
            <person name="Jayaseelan J.C."/>
            <person name="Lara F."/>
            <person name="Munidasa M."/>
            <person name="Palculict T."/>
            <person name="Patil S."/>
            <person name="Pu L.-L."/>
            <person name="Saada N."/>
            <person name="Tang L."/>
            <person name="Weissenberger G."/>
            <person name="Zhu Y."/>
            <person name="Hemphill L."/>
            <person name="Shang Y."/>
            <person name="Youmans B."/>
            <person name="Ayvaz T."/>
            <person name="Ross M."/>
            <person name="Santibanez J."/>
            <person name="Aqrawi P."/>
            <person name="Gross S."/>
            <person name="Joshi V."/>
            <person name="Fowler G."/>
            <person name="Nazareth L."/>
            <person name="Reid J."/>
            <person name="Worley K."/>
            <person name="Petrosino J."/>
            <person name="Highlander S."/>
            <person name="Gibbs R."/>
        </authorList>
    </citation>
    <scope>NUCLEOTIDE SEQUENCE [LARGE SCALE GENOMIC DNA]</scope>
    <source>
        <strain evidence="9 10">DSM 15829</strain>
    </source>
</reference>
<dbReference type="SUPFAM" id="SSF48019">
    <property type="entry name" value="post-AAA+ oligomerization domain-like"/>
    <property type="match status" value="1"/>
</dbReference>
<dbReference type="OrthoDB" id="5243879at2"/>
<keyword evidence="2" id="KW-0808">Transferase</keyword>
<dbReference type="EC" id="2.7.7.7" evidence="1"/>
<evidence type="ECO:0000313" key="9">
    <source>
        <dbReference type="EMBL" id="EGF23745.1"/>
    </source>
</evidence>
<keyword evidence="4" id="KW-0235">DNA replication</keyword>
<comment type="caution">
    <text evidence="9">The sequence shown here is derived from an EMBL/GenBank/DDBJ whole genome shotgun (WGS) entry which is preliminary data.</text>
</comment>
<dbReference type="InterPro" id="IPR005790">
    <property type="entry name" value="DNA_polIII_delta"/>
</dbReference>
<dbReference type="PANTHER" id="PTHR34388">
    <property type="entry name" value="DNA POLYMERASE III SUBUNIT DELTA"/>
    <property type="match status" value="1"/>
</dbReference>
<dbReference type="InterPro" id="IPR048466">
    <property type="entry name" value="DNA_pol3_delta-like_C"/>
</dbReference>
<name>F1T4V1_9ACTN</name>
<evidence type="ECO:0000256" key="6">
    <source>
        <dbReference type="ARBA" id="ARBA00034754"/>
    </source>
</evidence>
<dbReference type="Gene3D" id="1.20.272.10">
    <property type="match status" value="1"/>
</dbReference>
<comment type="catalytic activity">
    <reaction evidence="7">
        <text>DNA(n) + a 2'-deoxyribonucleoside 5'-triphosphate = DNA(n+1) + diphosphate</text>
        <dbReference type="Rhea" id="RHEA:22508"/>
        <dbReference type="Rhea" id="RHEA-COMP:17339"/>
        <dbReference type="Rhea" id="RHEA-COMP:17340"/>
        <dbReference type="ChEBI" id="CHEBI:33019"/>
        <dbReference type="ChEBI" id="CHEBI:61560"/>
        <dbReference type="ChEBI" id="CHEBI:173112"/>
        <dbReference type="EC" id="2.7.7.7"/>
    </reaction>
</comment>
<evidence type="ECO:0000256" key="4">
    <source>
        <dbReference type="ARBA" id="ARBA00022705"/>
    </source>
</evidence>
<dbReference type="EMBL" id="ACGK02000001">
    <property type="protein sequence ID" value="EGF23745.1"/>
    <property type="molecule type" value="Genomic_DNA"/>
</dbReference>
<dbReference type="RefSeq" id="WP_006302874.1">
    <property type="nucleotide sequence ID" value="NZ_ACGK02000001.1"/>
</dbReference>
<dbReference type="SUPFAM" id="SSF52540">
    <property type="entry name" value="P-loop containing nucleoside triphosphate hydrolases"/>
    <property type="match status" value="1"/>
</dbReference>
<dbReference type="GO" id="GO:0003677">
    <property type="term" value="F:DNA binding"/>
    <property type="evidence" value="ECO:0007669"/>
    <property type="project" value="InterPro"/>
</dbReference>
<dbReference type="AlphaFoldDB" id="F1T4V1"/>
<proteinExistence type="inferred from homology"/>
<dbReference type="GO" id="GO:0006261">
    <property type="term" value="P:DNA-templated DNA replication"/>
    <property type="evidence" value="ECO:0007669"/>
    <property type="project" value="TreeGrafter"/>
</dbReference>
<dbReference type="eggNOG" id="COG1466">
    <property type="taxonomic scope" value="Bacteria"/>
</dbReference>
<protein>
    <recommendedName>
        <fullName evidence="1">DNA-directed DNA polymerase</fullName>
        <ecNumber evidence="1">2.7.7.7</ecNumber>
    </recommendedName>
</protein>
<feature type="domain" description="DNA polymerase III delta subunit-like C-terminal" evidence="8">
    <location>
        <begin position="216"/>
        <end position="316"/>
    </location>
</feature>
<evidence type="ECO:0000256" key="5">
    <source>
        <dbReference type="ARBA" id="ARBA00022932"/>
    </source>
</evidence>
<gene>
    <name evidence="9" type="ORF">HMPREF0091_10692</name>
</gene>
<dbReference type="GO" id="GO:0009360">
    <property type="term" value="C:DNA polymerase III complex"/>
    <property type="evidence" value="ECO:0007669"/>
    <property type="project" value="TreeGrafter"/>
</dbReference>
<dbReference type="GeneID" id="93210294"/>
<dbReference type="NCBIfam" id="TIGR01128">
    <property type="entry name" value="holA"/>
    <property type="match status" value="1"/>
</dbReference>
<dbReference type="InterPro" id="IPR008921">
    <property type="entry name" value="DNA_pol3_clamp-load_cplx_C"/>
</dbReference>
<evidence type="ECO:0000256" key="7">
    <source>
        <dbReference type="ARBA" id="ARBA00049244"/>
    </source>
</evidence>